<name>A0AAN6JLY9_9BASI</name>
<feature type="region of interest" description="Disordered" evidence="1">
    <location>
        <begin position="68"/>
        <end position="130"/>
    </location>
</feature>
<feature type="compositionally biased region" description="Low complexity" evidence="1">
    <location>
        <begin position="75"/>
        <end position="95"/>
    </location>
</feature>
<dbReference type="PANTHER" id="PTHR13228">
    <property type="entry name" value="CONSERVED OLIGOMERIC GOLGI COMPLEX COMPONENT 5"/>
    <property type="match status" value="1"/>
</dbReference>
<dbReference type="GO" id="GO:0017119">
    <property type="term" value="C:Golgi transport complex"/>
    <property type="evidence" value="ECO:0007669"/>
    <property type="project" value="InterPro"/>
</dbReference>
<dbReference type="Pfam" id="PF10392">
    <property type="entry name" value="COG5_N"/>
    <property type="match status" value="1"/>
</dbReference>
<dbReference type="InterPro" id="IPR049176">
    <property type="entry name" value="COG5_N"/>
</dbReference>
<evidence type="ECO:0000313" key="3">
    <source>
        <dbReference type="EMBL" id="KAK0537129.1"/>
    </source>
</evidence>
<reference evidence="3" key="1">
    <citation type="journal article" date="2023" name="PhytoFront">
        <title>Draft Genome Resources of Seven Strains of Tilletia horrida, Causal Agent of Kernel Smut of Rice.</title>
        <authorList>
            <person name="Khanal S."/>
            <person name="Antony Babu S."/>
            <person name="Zhou X.G."/>
        </authorList>
    </citation>
    <scope>NUCLEOTIDE SEQUENCE</scope>
    <source>
        <strain evidence="3">TX3</strain>
    </source>
</reference>
<proteinExistence type="predicted"/>
<organism evidence="3 4">
    <name type="scientific">Tilletia horrida</name>
    <dbReference type="NCBI Taxonomy" id="155126"/>
    <lineage>
        <taxon>Eukaryota</taxon>
        <taxon>Fungi</taxon>
        <taxon>Dikarya</taxon>
        <taxon>Basidiomycota</taxon>
        <taxon>Ustilaginomycotina</taxon>
        <taxon>Exobasidiomycetes</taxon>
        <taxon>Tilletiales</taxon>
        <taxon>Tilletiaceae</taxon>
        <taxon>Tilletia</taxon>
    </lineage>
</organism>
<sequence>MASMYQLGSHGSMGHSSTSTSTSTSTTSWQGGTMSAIPGGSFKPKHFNEGVRSEAWLDAEIPLPSLYSPRPEESLTPTAPVTPVLPATSGARTPSRPTPSSPVLHSASVSRTTLDAPRYPTDRAPSPLGRELPQLAADEQAGRNTADPEAEVDVDAADAVDPELRAQVEKDAPAFLAKVADVQNSRAALQTLLDSTTDLQGKAQRLRAKLVTPYETLRTLQTDLIRLQLGTELLRRAERFESLRWQLDDDIHLVQGERPLARHGGHPVLPSDEAQDKPVTEEERARALARAAFTSNEMTSLLHSAPPTSLPPKIQAAFPQLLTSLTPIAAALTFLASVQDILRAQLEPEPERVEPSPARASVPGGPVSAPIDGAFQAKSQQENAPETPRTAVLSFGKRLEEFRQRMGRADAQHVSAQSMYY</sequence>
<dbReference type="InterPro" id="IPR019465">
    <property type="entry name" value="Cog5"/>
</dbReference>
<dbReference type="EMBL" id="JAPDMQ010000065">
    <property type="protein sequence ID" value="KAK0537129.1"/>
    <property type="molecule type" value="Genomic_DNA"/>
</dbReference>
<dbReference type="PANTHER" id="PTHR13228:SF3">
    <property type="entry name" value="CONSERVED OLIGOMERIC GOLGI COMPLEX SUBUNIT 5"/>
    <property type="match status" value="1"/>
</dbReference>
<feature type="domain" description="Conserved oligomeric Golgi complex subunit 5 N-terminal" evidence="2">
    <location>
        <begin position="157"/>
        <end position="247"/>
    </location>
</feature>
<evidence type="ECO:0000313" key="4">
    <source>
        <dbReference type="Proteomes" id="UP001176521"/>
    </source>
</evidence>
<protein>
    <recommendedName>
        <fullName evidence="2">Conserved oligomeric Golgi complex subunit 5 N-terminal domain-containing protein</fullName>
    </recommendedName>
</protein>
<comment type="caution">
    <text evidence="3">The sequence shown here is derived from an EMBL/GenBank/DDBJ whole genome shotgun (WGS) entry which is preliminary data.</text>
</comment>
<evidence type="ECO:0000256" key="1">
    <source>
        <dbReference type="SAM" id="MobiDB-lite"/>
    </source>
</evidence>
<dbReference type="GO" id="GO:0006891">
    <property type="term" value="P:intra-Golgi vesicle-mediated transport"/>
    <property type="evidence" value="ECO:0007669"/>
    <property type="project" value="InterPro"/>
</dbReference>
<feature type="compositionally biased region" description="Low complexity" evidence="1">
    <location>
        <begin position="8"/>
        <end position="35"/>
    </location>
</feature>
<dbReference type="Proteomes" id="UP001176521">
    <property type="component" value="Unassembled WGS sequence"/>
</dbReference>
<evidence type="ECO:0000259" key="2">
    <source>
        <dbReference type="Pfam" id="PF10392"/>
    </source>
</evidence>
<gene>
    <name evidence="3" type="ORF">OC842_001742</name>
</gene>
<dbReference type="AlphaFoldDB" id="A0AAN6JLY9"/>
<accession>A0AAN6JLY9</accession>
<keyword evidence="4" id="KW-1185">Reference proteome</keyword>
<feature type="region of interest" description="Disordered" evidence="1">
    <location>
        <begin position="1"/>
        <end position="41"/>
    </location>
</feature>